<dbReference type="Gene3D" id="3.30.1120.10">
    <property type="match status" value="1"/>
</dbReference>
<dbReference type="InterPro" id="IPR024607">
    <property type="entry name" value="Sulfatase_CS"/>
</dbReference>
<name>A0ABT3G9I1_9BACT</name>
<reference evidence="5" key="1">
    <citation type="submission" date="2022-10" db="EMBL/GenBank/DDBJ databases">
        <title>Luteolibacter sp. GHJ8, whole genome shotgun sequencing project.</title>
        <authorList>
            <person name="Zhao G."/>
            <person name="Shen L."/>
        </authorList>
    </citation>
    <scope>NUCLEOTIDE SEQUENCE</scope>
    <source>
        <strain evidence="5">GHJ8</strain>
    </source>
</reference>
<feature type="domain" description="Sulfatase N-terminal" evidence="4">
    <location>
        <begin position="20"/>
        <end position="391"/>
    </location>
</feature>
<feature type="region of interest" description="Disordered" evidence="3">
    <location>
        <begin position="440"/>
        <end position="461"/>
    </location>
</feature>
<keyword evidence="2" id="KW-0378">Hydrolase</keyword>
<comment type="similarity">
    <text evidence="1">Belongs to the sulfatase family.</text>
</comment>
<dbReference type="Gene3D" id="3.40.720.10">
    <property type="entry name" value="Alkaline Phosphatase, subunit A"/>
    <property type="match status" value="1"/>
</dbReference>
<accession>A0ABT3G9I1</accession>
<evidence type="ECO:0000256" key="3">
    <source>
        <dbReference type="SAM" id="MobiDB-lite"/>
    </source>
</evidence>
<evidence type="ECO:0000313" key="5">
    <source>
        <dbReference type="EMBL" id="MCW1916156.1"/>
    </source>
</evidence>
<evidence type="ECO:0000256" key="1">
    <source>
        <dbReference type="ARBA" id="ARBA00008779"/>
    </source>
</evidence>
<organism evidence="5 6">
    <name type="scientific">Luteolibacter rhizosphaerae</name>
    <dbReference type="NCBI Taxonomy" id="2989719"/>
    <lineage>
        <taxon>Bacteria</taxon>
        <taxon>Pseudomonadati</taxon>
        <taxon>Verrucomicrobiota</taxon>
        <taxon>Verrucomicrobiia</taxon>
        <taxon>Verrucomicrobiales</taxon>
        <taxon>Verrucomicrobiaceae</taxon>
        <taxon>Luteolibacter</taxon>
    </lineage>
</organism>
<dbReference type="SUPFAM" id="SSF53649">
    <property type="entry name" value="Alkaline phosphatase-like"/>
    <property type="match status" value="1"/>
</dbReference>
<dbReference type="CDD" id="cd16143">
    <property type="entry name" value="ARS_like"/>
    <property type="match status" value="1"/>
</dbReference>
<evidence type="ECO:0000313" key="6">
    <source>
        <dbReference type="Proteomes" id="UP001165653"/>
    </source>
</evidence>
<dbReference type="InterPro" id="IPR052701">
    <property type="entry name" value="GAG_Ulvan_Degrading_Sulfatases"/>
</dbReference>
<protein>
    <submittedName>
        <fullName evidence="5">Arylsulfatase</fullName>
    </submittedName>
</protein>
<comment type="caution">
    <text evidence="5">The sequence shown here is derived from an EMBL/GenBank/DDBJ whole genome shotgun (WGS) entry which is preliminary data.</text>
</comment>
<gene>
    <name evidence="5" type="ORF">OJ996_21380</name>
</gene>
<dbReference type="PROSITE" id="PS00149">
    <property type="entry name" value="SULFATASE_2"/>
    <property type="match status" value="1"/>
</dbReference>
<keyword evidence="6" id="KW-1185">Reference proteome</keyword>
<dbReference type="EMBL" id="JAPDDR010000013">
    <property type="protein sequence ID" value="MCW1916156.1"/>
    <property type="molecule type" value="Genomic_DNA"/>
</dbReference>
<dbReference type="Pfam" id="PF00884">
    <property type="entry name" value="Sulfatase"/>
    <property type="match status" value="1"/>
</dbReference>
<dbReference type="InterPro" id="IPR000917">
    <property type="entry name" value="Sulfatase_N"/>
</dbReference>
<proteinExistence type="inferred from homology"/>
<dbReference type="Proteomes" id="UP001165653">
    <property type="component" value="Unassembled WGS sequence"/>
</dbReference>
<evidence type="ECO:0000259" key="4">
    <source>
        <dbReference type="Pfam" id="PF00884"/>
    </source>
</evidence>
<dbReference type="RefSeq" id="WP_264515725.1">
    <property type="nucleotide sequence ID" value="NZ_JAPDDR010000013.1"/>
</dbReference>
<dbReference type="PANTHER" id="PTHR43751">
    <property type="entry name" value="SULFATASE"/>
    <property type="match status" value="1"/>
</dbReference>
<sequence>MKSIGLLALLPFALIAAERPNIVLIYADDLGYGDISCNGASAVQTPGIDRLAKEGINFSAGYATSATCTPSRFSMLTGKYAWRQQGTGILPGDAALIIDPAQPTLQGMLQKAGYRTGVVGKWHLGLGGKEGVNWNQPIKPSPNEVGFDFSHIMAATGDRVPCVYVEDGKVVNLDPADPIEVSYKQPFPGLPTGTTDRSTLKLDWSHGHNMAIVNGIGRIGFMKGGSKALWKDEDMADHFTAQALRFIRESKEQPFFLYFALHDIHVPRVPHPRFVGKTSMGSRGDAIVQADWQVGEVLRLLDELKLAENTIVVFSSDNGPVIDDGYKDEAEAKLGGHKPAGPWRGGKYSMHEGGTRVPFLLRWPARVRPGKQSPAMVSQIDFATSFAVLTGQDSKFPDSENMLRALTGDSDKGRDHIIEHAGQLAIRSGDWKFVPGKNKQPGQLYDLSKDPGESKNLAPENAKKIAELKSLLEKVRAR</sequence>
<dbReference type="PANTHER" id="PTHR43751:SF6">
    <property type="entry name" value="N-ACETYLGALACTOSAMINE-6-O-SULFATASE"/>
    <property type="match status" value="1"/>
</dbReference>
<evidence type="ECO:0000256" key="2">
    <source>
        <dbReference type="ARBA" id="ARBA00022801"/>
    </source>
</evidence>
<dbReference type="PROSITE" id="PS00523">
    <property type="entry name" value="SULFATASE_1"/>
    <property type="match status" value="1"/>
</dbReference>
<dbReference type="InterPro" id="IPR017850">
    <property type="entry name" value="Alkaline_phosphatase_core_sf"/>
</dbReference>